<dbReference type="Gene3D" id="2.60.40.790">
    <property type="match status" value="1"/>
</dbReference>
<dbReference type="InterPro" id="IPR008978">
    <property type="entry name" value="HSP20-like_chaperone"/>
</dbReference>
<dbReference type="PANTHER" id="PTHR46733:SF4">
    <property type="entry name" value="HEAT SHOCK PROTEIN 21, CHLOROPLASTIC"/>
    <property type="match status" value="1"/>
</dbReference>
<feature type="domain" description="SHSP" evidence="4">
    <location>
        <begin position="50"/>
        <end position="162"/>
    </location>
</feature>
<dbReference type="PANTHER" id="PTHR46733">
    <property type="entry name" value="26.5 KDA HEAT SHOCK PROTEIN, MITOCHONDRIAL"/>
    <property type="match status" value="1"/>
</dbReference>
<dbReference type="InterPro" id="IPR044587">
    <property type="entry name" value="HSP21-like"/>
</dbReference>
<dbReference type="SUPFAM" id="SSF49764">
    <property type="entry name" value="HSP20-like chaperones"/>
    <property type="match status" value="1"/>
</dbReference>
<dbReference type="Pfam" id="PF00011">
    <property type="entry name" value="HSP20"/>
    <property type="match status" value="1"/>
</dbReference>
<protein>
    <submittedName>
        <fullName evidence="5">HSP20 family protein</fullName>
    </submittedName>
</protein>
<evidence type="ECO:0000256" key="2">
    <source>
        <dbReference type="PROSITE-ProRule" id="PRU00285"/>
    </source>
</evidence>
<sequence>MAEKDPATTRQPARAGKLAEPINWLRKEVDRVFDDLVRQPDRLFDFGFGNPRLPNFPLVEIKDKDDAYRINADVPGFQPDRISVSVADGVLVIKGEADDSSRSEEDGVVVEERHRGSFERRIPLPGAVADDGVKARLKNGVLKISVPKAKAPSARAVPIETGDG</sequence>
<dbReference type="Proteomes" id="UP000571950">
    <property type="component" value="Unassembled WGS sequence"/>
</dbReference>
<dbReference type="PROSITE" id="PS01031">
    <property type="entry name" value="SHSP"/>
    <property type="match status" value="1"/>
</dbReference>
<dbReference type="AlphaFoldDB" id="A0A7W6BPS9"/>
<dbReference type="EMBL" id="JACIDT010000003">
    <property type="protein sequence ID" value="MBB3925629.1"/>
    <property type="molecule type" value="Genomic_DNA"/>
</dbReference>
<reference evidence="5 6" key="1">
    <citation type="submission" date="2020-08" db="EMBL/GenBank/DDBJ databases">
        <title>Genomic Encyclopedia of Type Strains, Phase IV (KMG-IV): sequencing the most valuable type-strain genomes for metagenomic binning, comparative biology and taxonomic classification.</title>
        <authorList>
            <person name="Goeker M."/>
        </authorList>
    </citation>
    <scope>NUCLEOTIDE SEQUENCE [LARGE SCALE GENOMIC DNA]</scope>
    <source>
        <strain evidence="5 6">DSM 26189</strain>
    </source>
</reference>
<dbReference type="RefSeq" id="WP_188071154.1">
    <property type="nucleotide sequence ID" value="NZ_BSPS01000063.1"/>
</dbReference>
<comment type="caution">
    <text evidence="5">The sequence shown here is derived from an EMBL/GenBank/DDBJ whole genome shotgun (WGS) entry which is preliminary data.</text>
</comment>
<comment type="similarity">
    <text evidence="2 3">Belongs to the small heat shock protein (HSP20) family.</text>
</comment>
<evidence type="ECO:0000313" key="5">
    <source>
        <dbReference type="EMBL" id="MBB3925629.1"/>
    </source>
</evidence>
<proteinExistence type="inferred from homology"/>
<keyword evidence="6" id="KW-1185">Reference proteome</keyword>
<evidence type="ECO:0000256" key="3">
    <source>
        <dbReference type="RuleBase" id="RU003616"/>
    </source>
</evidence>
<accession>A0A7W6BPS9</accession>
<dbReference type="InterPro" id="IPR002068">
    <property type="entry name" value="A-crystallin/Hsp20_dom"/>
</dbReference>
<evidence type="ECO:0000256" key="1">
    <source>
        <dbReference type="ARBA" id="ARBA00023016"/>
    </source>
</evidence>
<evidence type="ECO:0000259" key="4">
    <source>
        <dbReference type="PROSITE" id="PS01031"/>
    </source>
</evidence>
<dbReference type="GO" id="GO:0009408">
    <property type="term" value="P:response to heat"/>
    <property type="evidence" value="ECO:0007669"/>
    <property type="project" value="InterPro"/>
</dbReference>
<gene>
    <name evidence="5" type="ORF">GGR43_001342</name>
</gene>
<organism evidence="5 6">
    <name type="scientific">Sphingobium jiangsuense</name>
    <dbReference type="NCBI Taxonomy" id="870476"/>
    <lineage>
        <taxon>Bacteria</taxon>
        <taxon>Pseudomonadati</taxon>
        <taxon>Pseudomonadota</taxon>
        <taxon>Alphaproteobacteria</taxon>
        <taxon>Sphingomonadales</taxon>
        <taxon>Sphingomonadaceae</taxon>
        <taxon>Sphingobium</taxon>
    </lineage>
</organism>
<evidence type="ECO:0000313" key="6">
    <source>
        <dbReference type="Proteomes" id="UP000571950"/>
    </source>
</evidence>
<keyword evidence="1" id="KW-0346">Stress response</keyword>
<name>A0A7W6BPS9_9SPHN</name>
<dbReference type="CDD" id="cd06464">
    <property type="entry name" value="ACD_sHsps-like"/>
    <property type="match status" value="1"/>
</dbReference>